<dbReference type="Proteomes" id="UP000834106">
    <property type="component" value="Chromosome 22"/>
</dbReference>
<keyword evidence="2" id="KW-1185">Reference proteome</keyword>
<organism evidence="1 2">
    <name type="scientific">Fraxinus pennsylvanica</name>
    <dbReference type="NCBI Taxonomy" id="56036"/>
    <lineage>
        <taxon>Eukaryota</taxon>
        <taxon>Viridiplantae</taxon>
        <taxon>Streptophyta</taxon>
        <taxon>Embryophyta</taxon>
        <taxon>Tracheophyta</taxon>
        <taxon>Spermatophyta</taxon>
        <taxon>Magnoliopsida</taxon>
        <taxon>eudicotyledons</taxon>
        <taxon>Gunneridae</taxon>
        <taxon>Pentapetalae</taxon>
        <taxon>asterids</taxon>
        <taxon>lamiids</taxon>
        <taxon>Lamiales</taxon>
        <taxon>Oleaceae</taxon>
        <taxon>Oleeae</taxon>
        <taxon>Fraxinus</taxon>
    </lineage>
</organism>
<dbReference type="InterPro" id="IPR053052">
    <property type="entry name" value="Imprinting_Balance_Reg"/>
</dbReference>
<evidence type="ECO:0000313" key="1">
    <source>
        <dbReference type="EMBL" id="CAI9786049.1"/>
    </source>
</evidence>
<sequence length="111" mass="12476">MLVMVVVWEAMGQNCKRAFTGIEILSVSPMVIGKEAYYYYWGFFPMGFVVGNFEGMKSGDGNGYPVTHVWVAGGWYCDSGYWYSRAHNGWQCSAKHECDVATVGANNFDWS</sequence>
<dbReference type="PANTHER" id="PTHR45496">
    <property type="entry name" value="CHAPERONE DNAJ-DOMAIN SUPERFAMILY PROTEIN"/>
    <property type="match status" value="1"/>
</dbReference>
<reference evidence="1" key="1">
    <citation type="submission" date="2023-05" db="EMBL/GenBank/DDBJ databases">
        <authorList>
            <person name="Huff M."/>
        </authorList>
    </citation>
    <scope>NUCLEOTIDE SEQUENCE</scope>
</reference>
<dbReference type="EMBL" id="OU503057">
    <property type="protein sequence ID" value="CAI9786049.1"/>
    <property type="molecule type" value="Genomic_DNA"/>
</dbReference>
<dbReference type="PANTHER" id="PTHR45496:SF1">
    <property type="entry name" value="CHAPERONE DNAJ-DOMAIN SUPERFAMILY PROTEIN"/>
    <property type="match status" value="1"/>
</dbReference>
<name>A0AAD2AE89_9LAMI</name>
<proteinExistence type="predicted"/>
<dbReference type="AlphaFoldDB" id="A0AAD2AE89"/>
<gene>
    <name evidence="1" type="ORF">FPE_LOCUS33479</name>
</gene>
<evidence type="ECO:0000313" key="2">
    <source>
        <dbReference type="Proteomes" id="UP000834106"/>
    </source>
</evidence>
<protein>
    <submittedName>
        <fullName evidence="1">Uncharacterized protein</fullName>
    </submittedName>
</protein>
<accession>A0AAD2AE89</accession>